<proteinExistence type="predicted"/>
<name>A0A9D3W5G8_9ROSI</name>
<evidence type="ECO:0000313" key="2">
    <source>
        <dbReference type="Proteomes" id="UP000828251"/>
    </source>
</evidence>
<dbReference type="Proteomes" id="UP000828251">
    <property type="component" value="Unassembled WGS sequence"/>
</dbReference>
<dbReference type="EMBL" id="JAIQCV010000004">
    <property type="protein sequence ID" value="KAH1108320.1"/>
    <property type="molecule type" value="Genomic_DNA"/>
</dbReference>
<organism evidence="1 2">
    <name type="scientific">Gossypium stocksii</name>
    <dbReference type="NCBI Taxonomy" id="47602"/>
    <lineage>
        <taxon>Eukaryota</taxon>
        <taxon>Viridiplantae</taxon>
        <taxon>Streptophyta</taxon>
        <taxon>Embryophyta</taxon>
        <taxon>Tracheophyta</taxon>
        <taxon>Spermatophyta</taxon>
        <taxon>Magnoliopsida</taxon>
        <taxon>eudicotyledons</taxon>
        <taxon>Gunneridae</taxon>
        <taxon>Pentapetalae</taxon>
        <taxon>rosids</taxon>
        <taxon>malvids</taxon>
        <taxon>Malvales</taxon>
        <taxon>Malvaceae</taxon>
        <taxon>Malvoideae</taxon>
        <taxon>Gossypium</taxon>
    </lineage>
</organism>
<dbReference type="AlphaFoldDB" id="A0A9D3W5G8"/>
<sequence>MRMLSTKCARGHCRGAYVAAEALEHTEARWSGCVCNSYGKSHTSVSWRATGICYNCGAQDHYKKDSPIIGANNEQSVQVVRESQLKVKIGTVSKSRSI</sequence>
<comment type="caution">
    <text evidence="1">The sequence shown here is derived from an EMBL/GenBank/DDBJ whole genome shotgun (WGS) entry which is preliminary data.</text>
</comment>
<reference evidence="1 2" key="1">
    <citation type="journal article" date="2021" name="Plant Biotechnol. J.">
        <title>Multi-omics assisted identification of the key and species-specific regulatory components of drought-tolerant mechanisms in Gossypium stocksii.</title>
        <authorList>
            <person name="Yu D."/>
            <person name="Ke L."/>
            <person name="Zhang D."/>
            <person name="Wu Y."/>
            <person name="Sun Y."/>
            <person name="Mei J."/>
            <person name="Sun J."/>
            <person name="Sun Y."/>
        </authorList>
    </citation>
    <scope>NUCLEOTIDE SEQUENCE [LARGE SCALE GENOMIC DNA]</scope>
    <source>
        <strain evidence="2">cv. E1</strain>
        <tissue evidence="1">Leaf</tissue>
    </source>
</reference>
<accession>A0A9D3W5G8</accession>
<dbReference type="Gene3D" id="4.10.60.10">
    <property type="entry name" value="Zinc finger, CCHC-type"/>
    <property type="match status" value="1"/>
</dbReference>
<gene>
    <name evidence="1" type="ORF">J1N35_012088</name>
</gene>
<evidence type="ECO:0000313" key="1">
    <source>
        <dbReference type="EMBL" id="KAH1108320.1"/>
    </source>
</evidence>
<keyword evidence="2" id="KW-1185">Reference proteome</keyword>
<protein>
    <submittedName>
        <fullName evidence="1">Uncharacterized protein</fullName>
    </submittedName>
</protein>